<dbReference type="Pfam" id="PF17757">
    <property type="entry name" value="UvrB_inter"/>
    <property type="match status" value="1"/>
</dbReference>
<keyword evidence="6" id="KW-0067">ATP-binding</keyword>
<evidence type="ECO:0000259" key="10">
    <source>
        <dbReference type="PROSITE" id="PS51194"/>
    </source>
</evidence>
<dbReference type="GO" id="GO:0003684">
    <property type="term" value="F:damaged DNA binding"/>
    <property type="evidence" value="ECO:0007669"/>
    <property type="project" value="InterPro"/>
</dbReference>
<evidence type="ECO:0000256" key="8">
    <source>
        <dbReference type="ARBA" id="ARBA00023204"/>
    </source>
</evidence>
<dbReference type="PANTHER" id="PTHR47964:SF1">
    <property type="entry name" value="ATP-DEPENDENT DNA HELICASE HOMOLOG RECG, CHLOROPLASTIC"/>
    <property type="match status" value="1"/>
</dbReference>
<evidence type="ECO:0000313" key="11">
    <source>
        <dbReference type="EMBL" id="SUZ50021.1"/>
    </source>
</evidence>
<sequence length="1152" mass="131475">MKEQNKKFFFNNKDICSTKDTQHYGQLYGSATSLAIAEYIENKTGPIIIITPDMDSAEKTCIEVNFFTDFNFSIALFPDLEILPYDVSPPSKQVIANRSEILFKMTNNEIDVLILNAANLLWKLPPKDFFTQQSFSLHEDQSFSMNRMKPRLKNNGYERASLVTQPGEFCVRGSLIDVFSPLYKNPIRVDFEDDKIDSIRFFDIDSQMTVNRIEKATIIPSDQYPKNYETIDFFKTNLRNHFEGNQLEWPLYNFIESDAESYGVHNYLPFFFKSMSSIWDYCVTEYELLCLNDIKTPIREHQKIIKERFNVAGNKEQPSIDPSELFFDATEQINRINSLNPINIQNQKFRSSSKRQVHNFRTKPIGLIKPSKTSSIDVSVMDLIERSTCNTLLSITNTNHFQALKNQLNQHSILEKEVKSWKEFLSKEKGIYLTQQLIHQSFVAPQLEIMVIGAEDLFGKKPRIRKKSGLINKNPEAIIQDLKDLKVGSLVVHDGYGVGLYQGLSSMNIDTIDSEFLTIEYAQGDLLHVPVILMDHVSRYIGQSTDKSILSHLGSDQWKKLCNKTKQQTRDVAAELLEIYANRKMARGRRHIANQTDYENFCDGFEYILTKDQAKVIEDVLNDMASSKSMERLVCGDVGFGKTEVALRAAFTASINGFQVAILVPTTLLARQHFETFSERFLNWPINVDILSRLQTSKKNQQLRKNIQGGYADIVIGTHALLSDKVVFKNLGLVIVDEEHRFGVRHKEKLKGMKEDVDYLTLTATPIPRTLNMAIGELKDISMIATPPEGRIPVKTFISQWDKDLIREACQREINRGGQILFIHNKIDGIENIAESIKQIMPEISLEMAHGQMKEKSLEKVMMQFYHNECDILLSTSIVESGLDIPNANTIIINKADRFGLAQLHQLRGRVGRSERQSYAYLIVPPKNQLTTEGTQRLEAIEAIEDLGVGFILATHDLEIRGAGEILGDEQSGQIQKIGFNLYRDMLTQAVNSLRDSSSTPSLSVSCDINLNIPALIPENYMPDVHLRLTIYKRISKARSKIEINGIKLELIDRFGDLPRPTKNLLLLAHLRNKASDLGINKIRIDKRYGRIFFDQSTSIATTNLINLIDSEPETFKMFTDQSLGFKGNFPHIDDRVTKLRSIISYFEKDPI</sequence>
<organism evidence="11">
    <name type="scientific">marine metagenome</name>
    <dbReference type="NCBI Taxonomy" id="408172"/>
    <lineage>
        <taxon>unclassified sequences</taxon>
        <taxon>metagenomes</taxon>
        <taxon>ecological metagenomes</taxon>
    </lineage>
</organism>
<name>A0A381N5Z7_9ZZZZ</name>
<dbReference type="Pfam" id="PF03461">
    <property type="entry name" value="TRCF"/>
    <property type="match status" value="1"/>
</dbReference>
<dbReference type="Pfam" id="PF02559">
    <property type="entry name" value="CarD_TRCF_RID"/>
    <property type="match status" value="1"/>
</dbReference>
<dbReference type="HAMAP" id="MF_00969">
    <property type="entry name" value="TRCF"/>
    <property type="match status" value="1"/>
</dbReference>
<dbReference type="SUPFAM" id="SSF141259">
    <property type="entry name" value="CarD-like"/>
    <property type="match status" value="1"/>
</dbReference>
<proteinExistence type="inferred from homology"/>
<dbReference type="InterPro" id="IPR004576">
    <property type="entry name" value="Mfd"/>
</dbReference>
<dbReference type="NCBIfam" id="TIGR00580">
    <property type="entry name" value="mfd"/>
    <property type="match status" value="1"/>
</dbReference>
<dbReference type="Gene3D" id="2.40.10.170">
    <property type="match status" value="1"/>
</dbReference>
<dbReference type="AlphaFoldDB" id="A0A381N5Z7"/>
<dbReference type="EMBL" id="UINC01000148">
    <property type="protein sequence ID" value="SUZ50021.1"/>
    <property type="molecule type" value="Genomic_DNA"/>
</dbReference>
<dbReference type="InterPro" id="IPR048635">
    <property type="entry name" value="MFD_D3"/>
</dbReference>
<dbReference type="InterPro" id="IPR014001">
    <property type="entry name" value="Helicase_ATP-bd"/>
</dbReference>
<accession>A0A381N5Z7</accession>
<keyword evidence="2" id="KW-0547">Nucleotide-binding</keyword>
<dbReference type="PANTHER" id="PTHR47964">
    <property type="entry name" value="ATP-DEPENDENT DNA HELICASE HOMOLOG RECG, CHLOROPLASTIC"/>
    <property type="match status" value="1"/>
</dbReference>
<dbReference type="GO" id="GO:0016787">
    <property type="term" value="F:hydrolase activity"/>
    <property type="evidence" value="ECO:0007669"/>
    <property type="project" value="UniProtKB-KW"/>
</dbReference>
<evidence type="ECO:0000256" key="7">
    <source>
        <dbReference type="ARBA" id="ARBA00023125"/>
    </source>
</evidence>
<evidence type="ECO:0000256" key="4">
    <source>
        <dbReference type="ARBA" id="ARBA00022801"/>
    </source>
</evidence>
<evidence type="ECO:0000256" key="6">
    <source>
        <dbReference type="ARBA" id="ARBA00022840"/>
    </source>
</evidence>
<evidence type="ECO:0000256" key="1">
    <source>
        <dbReference type="ARBA" id="ARBA00022490"/>
    </source>
</evidence>
<dbReference type="PROSITE" id="PS51192">
    <property type="entry name" value="HELICASE_ATP_BIND_1"/>
    <property type="match status" value="1"/>
</dbReference>
<dbReference type="InterPro" id="IPR036101">
    <property type="entry name" value="CarD-like/TRCF_RID_sf"/>
</dbReference>
<dbReference type="SMART" id="SM00982">
    <property type="entry name" value="TRCF"/>
    <property type="match status" value="1"/>
</dbReference>
<dbReference type="Pfam" id="PF21132">
    <property type="entry name" value="MFD_D3"/>
    <property type="match status" value="1"/>
</dbReference>
<dbReference type="SMART" id="SM00487">
    <property type="entry name" value="DEXDc"/>
    <property type="match status" value="1"/>
</dbReference>
<evidence type="ECO:0000259" key="9">
    <source>
        <dbReference type="PROSITE" id="PS51192"/>
    </source>
</evidence>
<dbReference type="InterPro" id="IPR011545">
    <property type="entry name" value="DEAD/DEAH_box_helicase_dom"/>
</dbReference>
<protein>
    <recommendedName>
        <fullName evidence="12">Helicase ATP-binding domain-containing protein</fullName>
    </recommendedName>
</protein>
<evidence type="ECO:0000256" key="3">
    <source>
        <dbReference type="ARBA" id="ARBA00022763"/>
    </source>
</evidence>
<evidence type="ECO:0000256" key="5">
    <source>
        <dbReference type="ARBA" id="ARBA00022806"/>
    </source>
</evidence>
<keyword evidence="5" id="KW-0347">Helicase</keyword>
<dbReference type="InterPro" id="IPR041471">
    <property type="entry name" value="UvrB_inter"/>
</dbReference>
<dbReference type="GO" id="GO:0003678">
    <property type="term" value="F:DNA helicase activity"/>
    <property type="evidence" value="ECO:0007669"/>
    <property type="project" value="TreeGrafter"/>
</dbReference>
<dbReference type="InterPro" id="IPR003711">
    <property type="entry name" value="CarD-like/TRCF_RID"/>
</dbReference>
<dbReference type="SUPFAM" id="SSF143517">
    <property type="entry name" value="TRCF domain-like"/>
    <property type="match status" value="1"/>
</dbReference>
<dbReference type="Pfam" id="PF00270">
    <property type="entry name" value="DEAD"/>
    <property type="match status" value="1"/>
</dbReference>
<dbReference type="Gene3D" id="3.90.1150.50">
    <property type="entry name" value="Transcription-repair-coupling factor, D7 domain"/>
    <property type="match status" value="1"/>
</dbReference>
<evidence type="ECO:0008006" key="12">
    <source>
        <dbReference type="Google" id="ProtNLM"/>
    </source>
</evidence>
<dbReference type="InterPro" id="IPR037235">
    <property type="entry name" value="TRCF-like_C_D7"/>
</dbReference>
<dbReference type="SMART" id="SM00490">
    <property type="entry name" value="HELICc"/>
    <property type="match status" value="1"/>
</dbReference>
<dbReference type="CDD" id="cd17991">
    <property type="entry name" value="DEXHc_TRCF"/>
    <property type="match status" value="1"/>
</dbReference>
<keyword evidence="7" id="KW-0238">DNA-binding</keyword>
<dbReference type="SMART" id="SM01058">
    <property type="entry name" value="CarD_TRCF"/>
    <property type="match status" value="1"/>
</dbReference>
<keyword evidence="3" id="KW-0227">DNA damage</keyword>
<dbReference type="InterPro" id="IPR027417">
    <property type="entry name" value="P-loop_NTPase"/>
</dbReference>
<keyword evidence="1" id="KW-0963">Cytoplasm</keyword>
<feature type="domain" description="Helicase ATP-binding" evidence="9">
    <location>
        <begin position="623"/>
        <end position="784"/>
    </location>
</feature>
<dbReference type="GO" id="GO:0005524">
    <property type="term" value="F:ATP binding"/>
    <property type="evidence" value="ECO:0007669"/>
    <property type="project" value="UniProtKB-KW"/>
</dbReference>
<evidence type="ECO:0000256" key="2">
    <source>
        <dbReference type="ARBA" id="ARBA00022741"/>
    </source>
</evidence>
<dbReference type="Pfam" id="PF00271">
    <property type="entry name" value="Helicase_C"/>
    <property type="match status" value="1"/>
</dbReference>
<dbReference type="InterPro" id="IPR001650">
    <property type="entry name" value="Helicase_C-like"/>
</dbReference>
<dbReference type="Gene3D" id="3.40.50.11180">
    <property type="match status" value="1"/>
</dbReference>
<dbReference type="Gene3D" id="3.30.2060.10">
    <property type="entry name" value="Penicillin-binding protein 1b domain"/>
    <property type="match status" value="1"/>
</dbReference>
<gene>
    <name evidence="11" type="ORF">METZ01_LOCUS2875</name>
</gene>
<dbReference type="SUPFAM" id="SSF52540">
    <property type="entry name" value="P-loop containing nucleoside triphosphate hydrolases"/>
    <property type="match status" value="3"/>
</dbReference>
<feature type="domain" description="Helicase C-terminal" evidence="10">
    <location>
        <begin position="801"/>
        <end position="959"/>
    </location>
</feature>
<dbReference type="InterPro" id="IPR005118">
    <property type="entry name" value="TRCF_C"/>
</dbReference>
<dbReference type="InterPro" id="IPR047112">
    <property type="entry name" value="RecG/Mfd"/>
</dbReference>
<dbReference type="GO" id="GO:0006281">
    <property type="term" value="P:DNA repair"/>
    <property type="evidence" value="ECO:0007669"/>
    <property type="project" value="UniProtKB-KW"/>
</dbReference>
<keyword evidence="8" id="KW-0234">DNA repair</keyword>
<reference evidence="11" key="1">
    <citation type="submission" date="2018-05" db="EMBL/GenBank/DDBJ databases">
        <authorList>
            <person name="Lanie J.A."/>
            <person name="Ng W.-L."/>
            <person name="Kazmierczak K.M."/>
            <person name="Andrzejewski T.M."/>
            <person name="Davidsen T.M."/>
            <person name="Wayne K.J."/>
            <person name="Tettelin H."/>
            <person name="Glass J.I."/>
            <person name="Rusch D."/>
            <person name="Podicherti R."/>
            <person name="Tsui H.-C.T."/>
            <person name="Winkler M.E."/>
        </authorList>
    </citation>
    <scope>NUCLEOTIDE SEQUENCE</scope>
</reference>
<dbReference type="PROSITE" id="PS51194">
    <property type="entry name" value="HELICASE_CTER"/>
    <property type="match status" value="1"/>
</dbReference>
<keyword evidence="4" id="KW-0378">Hydrolase</keyword>
<dbReference type="Gene3D" id="3.40.50.300">
    <property type="entry name" value="P-loop containing nucleotide triphosphate hydrolases"/>
    <property type="match status" value="2"/>
</dbReference>